<evidence type="ECO:0000313" key="1">
    <source>
        <dbReference type="EMBL" id="EKO14112.1"/>
    </source>
</evidence>
<comment type="caution">
    <text evidence="1">The sequence shown here is derived from an EMBL/GenBank/DDBJ whole genome shotgun (WGS) entry which is preliminary data.</text>
</comment>
<reference evidence="1 2" key="1">
    <citation type="submission" date="2012-10" db="EMBL/GenBank/DDBJ databases">
        <authorList>
            <person name="Harkins D.M."/>
            <person name="Durkin A.S."/>
            <person name="Brinkac L.M."/>
            <person name="Selengut J.D."/>
            <person name="Sanka R."/>
            <person name="DePew J."/>
            <person name="Purushe J."/>
            <person name="Peacock S.J."/>
            <person name="Thaipadungpanit J."/>
            <person name="Wuthiekanun V.W."/>
            <person name="Day N.P."/>
            <person name="Vinetz J.M."/>
            <person name="Sutton G.G."/>
            <person name="Nelson W.C."/>
            <person name="Fouts D.E."/>
        </authorList>
    </citation>
    <scope>NUCLEOTIDE SEQUENCE [LARGE SCALE GENOMIC DNA]</scope>
    <source>
        <strain evidence="1 2">H1</strain>
    </source>
</reference>
<dbReference type="RefSeq" id="WP_004766670.1">
    <property type="nucleotide sequence ID" value="NZ_AHMY02000059.1"/>
</dbReference>
<dbReference type="EMBL" id="AHMY02000059">
    <property type="protein sequence ID" value="EKO14112.1"/>
    <property type="molecule type" value="Genomic_DNA"/>
</dbReference>
<sequence>MSLNIGSEKRTLSYHYQVQPSRFEEIEFYFLPGKYKLSLEFYEDKGKFHKYDVYFTVDRDSKPVSFRCSPKVVFDSDENGVPLYHRF</sequence>
<accession>A0A0E2AZ07</accession>
<dbReference type="Proteomes" id="UP000006253">
    <property type="component" value="Unassembled WGS sequence"/>
</dbReference>
<name>A0A0E2AZ07_9LEPT</name>
<proteinExistence type="predicted"/>
<evidence type="ECO:0000313" key="2">
    <source>
        <dbReference type="Proteomes" id="UP000006253"/>
    </source>
</evidence>
<gene>
    <name evidence="1" type="ORF">LEP1GSC081_1940</name>
</gene>
<protein>
    <submittedName>
        <fullName evidence="1">Uncharacterized protein</fullName>
    </submittedName>
</protein>
<organism evidence="1 2">
    <name type="scientific">Leptospira kirschneri str. H1</name>
    <dbReference type="NCBI Taxonomy" id="1049966"/>
    <lineage>
        <taxon>Bacteria</taxon>
        <taxon>Pseudomonadati</taxon>
        <taxon>Spirochaetota</taxon>
        <taxon>Spirochaetia</taxon>
        <taxon>Leptospirales</taxon>
        <taxon>Leptospiraceae</taxon>
        <taxon>Leptospira</taxon>
    </lineage>
</organism>
<dbReference type="AlphaFoldDB" id="A0A0E2AZ07"/>